<dbReference type="GO" id="GO:0019229">
    <property type="term" value="P:regulation of vasoconstriction"/>
    <property type="evidence" value="ECO:0007669"/>
    <property type="project" value="InterPro"/>
</dbReference>
<dbReference type="Pfam" id="PF00322">
    <property type="entry name" value="Endothelin"/>
    <property type="match status" value="1"/>
</dbReference>
<gene>
    <name evidence="8" type="ORF">IRJ41_008385</name>
</gene>
<dbReference type="PRINTS" id="PR00365">
    <property type="entry name" value="ENDOTHELIN"/>
</dbReference>
<dbReference type="GO" id="GO:0005615">
    <property type="term" value="C:extracellular space"/>
    <property type="evidence" value="ECO:0007669"/>
    <property type="project" value="TreeGrafter"/>
</dbReference>
<evidence type="ECO:0000313" key="8">
    <source>
        <dbReference type="EMBL" id="KAI7806574.1"/>
    </source>
</evidence>
<evidence type="ECO:0000256" key="5">
    <source>
        <dbReference type="ARBA" id="ARBA00023322"/>
    </source>
</evidence>
<evidence type="ECO:0000256" key="4">
    <source>
        <dbReference type="ARBA" id="ARBA00022858"/>
    </source>
</evidence>
<sequence length="201" mass="22307">MSHKLFSGILWPSLFTGQFTEFHLHSSLFAGGGLPLGPQTDPSDPPAAHRVRTKRCSCNNQLDSECHYFCHLDIIWVNTPSKTTIYGLGSPLSRRRRSTGRCFCTNPADRTCNAFCLYSSENPAIMLVNPSEPMREKEDQPKNDSENASPGVLVLGESTTPGARSDVMTFLRNLVQARVRAMEKATRTRQWASGASKPGYR</sequence>
<proteinExistence type="inferred from homology"/>
<keyword evidence="3" id="KW-0964">Secreted</keyword>
<dbReference type="GO" id="GO:0006874">
    <property type="term" value="P:intracellular calcium ion homeostasis"/>
    <property type="evidence" value="ECO:0007669"/>
    <property type="project" value="TreeGrafter"/>
</dbReference>
<dbReference type="OrthoDB" id="8873756at2759"/>
<comment type="caution">
    <text evidence="8">The sequence shown here is derived from an EMBL/GenBank/DDBJ whole genome shotgun (WGS) entry which is preliminary data.</text>
</comment>
<protein>
    <submittedName>
        <fullName evidence="8">Endothelin-2-like</fullName>
    </submittedName>
</protein>
<keyword evidence="5" id="KW-0839">Vasoconstrictor</keyword>
<dbReference type="SMART" id="SM00272">
    <property type="entry name" value="END"/>
    <property type="match status" value="2"/>
</dbReference>
<feature type="domain" description="Endothelin-like toxin" evidence="7">
    <location>
        <begin position="55"/>
        <end position="76"/>
    </location>
</feature>
<dbReference type="InterPro" id="IPR001928">
    <property type="entry name" value="Endothln-like_toxin"/>
</dbReference>
<organism evidence="8 9">
    <name type="scientific">Triplophysa rosa</name>
    <name type="common">Cave loach</name>
    <dbReference type="NCBI Taxonomy" id="992332"/>
    <lineage>
        <taxon>Eukaryota</taxon>
        <taxon>Metazoa</taxon>
        <taxon>Chordata</taxon>
        <taxon>Craniata</taxon>
        <taxon>Vertebrata</taxon>
        <taxon>Euteleostomi</taxon>
        <taxon>Actinopterygii</taxon>
        <taxon>Neopterygii</taxon>
        <taxon>Teleostei</taxon>
        <taxon>Ostariophysi</taxon>
        <taxon>Cypriniformes</taxon>
        <taxon>Nemacheilidae</taxon>
        <taxon>Triplophysa</taxon>
    </lineage>
</organism>
<comment type="similarity">
    <text evidence="2">Belongs to the endothelin/sarafotoxin family.</text>
</comment>
<dbReference type="InterPro" id="IPR020475">
    <property type="entry name" value="Endothelin"/>
</dbReference>
<evidence type="ECO:0000256" key="2">
    <source>
        <dbReference type="ARBA" id="ARBA00010959"/>
    </source>
</evidence>
<dbReference type="Proteomes" id="UP001059041">
    <property type="component" value="Linkage Group LG8"/>
</dbReference>
<feature type="domain" description="Endothelin-like toxin" evidence="7">
    <location>
        <begin position="101"/>
        <end position="122"/>
    </location>
</feature>
<dbReference type="PROSITE" id="PS00270">
    <property type="entry name" value="ENDOTHELIN"/>
    <property type="match status" value="2"/>
</dbReference>
<dbReference type="AlphaFoldDB" id="A0A9W7WQN5"/>
<dbReference type="PANTHER" id="PTHR13874">
    <property type="entry name" value="ENDOTHELIN"/>
    <property type="match status" value="1"/>
</dbReference>
<dbReference type="GO" id="GO:0031708">
    <property type="term" value="F:endothelin B receptor binding"/>
    <property type="evidence" value="ECO:0007669"/>
    <property type="project" value="TreeGrafter"/>
</dbReference>
<reference evidence="8" key="1">
    <citation type="submission" date="2021-02" db="EMBL/GenBank/DDBJ databases">
        <title>Comparative genomics reveals that relaxation of natural selection precedes convergent phenotypic evolution of cavefish.</title>
        <authorList>
            <person name="Peng Z."/>
        </authorList>
    </citation>
    <scope>NUCLEOTIDE SEQUENCE</scope>
    <source>
        <tissue evidence="8">Muscle</tissue>
    </source>
</reference>
<dbReference type="GO" id="GO:0005179">
    <property type="term" value="F:hormone activity"/>
    <property type="evidence" value="ECO:0007669"/>
    <property type="project" value="TreeGrafter"/>
</dbReference>
<dbReference type="EMBL" id="JAFHDT010000008">
    <property type="protein sequence ID" value="KAI7806574.1"/>
    <property type="molecule type" value="Genomic_DNA"/>
</dbReference>
<comment type="subcellular location">
    <subcellularLocation>
        <location evidence="1">Secreted</location>
    </subcellularLocation>
</comment>
<accession>A0A9W7WQN5</accession>
<evidence type="ECO:0000259" key="7">
    <source>
        <dbReference type="SMART" id="SM00272"/>
    </source>
</evidence>
<keyword evidence="9" id="KW-1185">Reference proteome</keyword>
<dbReference type="GO" id="GO:0003100">
    <property type="term" value="P:regulation of systemic arterial blood pressure by endothelin"/>
    <property type="evidence" value="ECO:0007669"/>
    <property type="project" value="TreeGrafter"/>
</dbReference>
<feature type="region of interest" description="Disordered" evidence="6">
    <location>
        <begin position="133"/>
        <end position="161"/>
    </location>
</feature>
<dbReference type="InterPro" id="IPR019764">
    <property type="entry name" value="Endothelin_toxin_CS"/>
</dbReference>
<evidence type="ECO:0000256" key="1">
    <source>
        <dbReference type="ARBA" id="ARBA00004613"/>
    </source>
</evidence>
<dbReference type="PANTHER" id="PTHR13874:SF9">
    <property type="entry name" value="ENDOTHELIN-2"/>
    <property type="match status" value="1"/>
</dbReference>
<evidence type="ECO:0000256" key="3">
    <source>
        <dbReference type="ARBA" id="ARBA00022525"/>
    </source>
</evidence>
<dbReference type="GO" id="GO:0014826">
    <property type="term" value="P:vein smooth muscle contraction"/>
    <property type="evidence" value="ECO:0007669"/>
    <property type="project" value="TreeGrafter"/>
</dbReference>
<name>A0A9W7WQN5_TRIRA</name>
<evidence type="ECO:0000256" key="6">
    <source>
        <dbReference type="SAM" id="MobiDB-lite"/>
    </source>
</evidence>
<keyword evidence="4" id="KW-0838">Vasoactive</keyword>
<evidence type="ECO:0000313" key="9">
    <source>
        <dbReference type="Proteomes" id="UP001059041"/>
    </source>
</evidence>
<feature type="compositionally biased region" description="Basic and acidic residues" evidence="6">
    <location>
        <begin position="133"/>
        <end position="145"/>
    </location>
</feature>